<evidence type="ECO:0000256" key="2">
    <source>
        <dbReference type="ARBA" id="ARBA00004651"/>
    </source>
</evidence>
<dbReference type="SUPFAM" id="SSF158472">
    <property type="entry name" value="HAMP domain-like"/>
    <property type="match status" value="1"/>
</dbReference>
<dbReference type="CDD" id="cd12915">
    <property type="entry name" value="PDC2_DGC_like"/>
    <property type="match status" value="1"/>
</dbReference>
<feature type="coiled-coil region" evidence="15">
    <location>
        <begin position="378"/>
        <end position="409"/>
    </location>
</feature>
<feature type="domain" description="PAC" evidence="20">
    <location>
        <begin position="480"/>
        <end position="530"/>
    </location>
</feature>
<dbReference type="InterPro" id="IPR033479">
    <property type="entry name" value="dCache_1"/>
</dbReference>
<keyword evidence="15" id="KW-0175">Coiled coil</keyword>
<keyword evidence="10" id="KW-0067">ATP-binding</keyword>
<dbReference type="eggNOG" id="COG5000">
    <property type="taxonomic scope" value="Bacteria"/>
</dbReference>
<dbReference type="PROSITE" id="PS50112">
    <property type="entry name" value="PAS"/>
    <property type="match status" value="2"/>
</dbReference>
<feature type="domain" description="HAMP" evidence="21">
    <location>
        <begin position="344"/>
        <end position="397"/>
    </location>
</feature>
<dbReference type="SMART" id="SM00091">
    <property type="entry name" value="PAS"/>
    <property type="match status" value="2"/>
</dbReference>
<dbReference type="SMART" id="SM00304">
    <property type="entry name" value="HAMP"/>
    <property type="match status" value="1"/>
</dbReference>
<feature type="domain" description="PAS" evidence="19">
    <location>
        <begin position="531"/>
        <end position="605"/>
    </location>
</feature>
<dbReference type="Gene3D" id="3.30.565.10">
    <property type="entry name" value="Histidine kinase-like ATPase, C-terminal domain"/>
    <property type="match status" value="1"/>
</dbReference>
<dbReference type="InterPro" id="IPR035965">
    <property type="entry name" value="PAS-like_dom_sf"/>
</dbReference>
<evidence type="ECO:0000256" key="3">
    <source>
        <dbReference type="ARBA" id="ARBA00012438"/>
    </source>
</evidence>
<keyword evidence="23" id="KW-1185">Reference proteome</keyword>
<gene>
    <name evidence="22" type="ordered locus">DMR_03450</name>
</gene>
<dbReference type="InterPro" id="IPR036097">
    <property type="entry name" value="HisK_dim/P_sf"/>
</dbReference>
<keyword evidence="8" id="KW-0547">Nucleotide-binding</keyword>
<dbReference type="CDD" id="cd00130">
    <property type="entry name" value="PAS"/>
    <property type="match status" value="2"/>
</dbReference>
<dbReference type="SUPFAM" id="SSF103190">
    <property type="entry name" value="Sensory domain-like"/>
    <property type="match status" value="1"/>
</dbReference>
<dbReference type="Pfam" id="PF02743">
    <property type="entry name" value="dCache_1"/>
    <property type="match status" value="1"/>
</dbReference>
<evidence type="ECO:0000259" key="17">
    <source>
        <dbReference type="PROSITE" id="PS50109"/>
    </source>
</evidence>
<sequence>MAPGRRLWALGKLPGPVLGLERLGDRRYATREPKGPSMLRLPGSIRLNLILVVLGGVLPVLGVVLGSGWERREHEIVHVGQTTMRLAQYYAHQQASETARLRAVLAGLAAEPAVREKNIPACTALFRDVLVGNPNCVNFALMDADGEALASALPFTRQNLAERPEFRQAKATGRFSVGEYAIGKVSGVQVLPFAYPVYGASGELSGVLIVTVRLQDIATVFDQSMMPAGSFVGLTDREGRRLYRHPPSAQAPVGKPIARDVWDRIRADNGQAVFSAVATDGVRRIFAAHSVALSEQEQPYLSILVSIPESIAFEAADAVTGLWLGWAGASLLLATALAWIVGRFGIHDPLVRIVETAQRLGGGDLTARSGLTGGRGTLGRLAQAMDRMAQNLEEDRAELVAARDALAREALRRQTLMDSSDDGIVVIDSEHRIVEANRRFAEMLGYEQDAVVGMLTWDYEADWDEAAIRSSFNNPLAVRTVFESHHRRKDGSVFPVEVSVNGVAIQGEFYFVSVARDITERKAVEQALRDSEERYRALFENSLDAIALIEGAPLRLQWVNPAFCKLFGLSAEDAYALSAEELWSLAHPDDRRLLRPRLEDRLRQGLDLGRECYRIVCGDGRTRWVEMTGRRLGGESASTHMTIYHDITEEQERAALLAAAKDQAEAASRAKSEFLANMSHEIRTPINGIVTILQLMVASGLTEEQADQARMALAASRRLTRLLSDILDISRVEAGKMAIVQAPFHLRRAMMEVRELLLPAGDPPGVTCTVSIDDAVPEIVIGDVTRFQQILTNLLGNALKFTASGTVSVTAVAQPDASAGHPQVLFSVADSGVGIPKDKLDSLFAPFTQVDQGYRRDYQGAGLGLAICKRLVGLMGGSIGIESEPGQGVVVHFNLTFGLPSDVLPQPAALRPRATVTDRLNLLLVEDEALARLAIQGMLRREGHDVRTVENGREALTLLAREPFALVLMDVQMPAMDGLEATRRIRSGEAGLAAARTPIVAMTAYAMQGDKERFLAAGMDGYVTKPVELGELLAVIDQVLSHRERSGTAPGAAEK</sequence>
<comment type="catalytic activity">
    <reaction evidence="1">
        <text>ATP + protein L-histidine = ADP + protein N-phospho-L-histidine.</text>
        <dbReference type="EC" id="2.7.13.3"/>
    </reaction>
</comment>
<dbReference type="Gene3D" id="6.10.340.10">
    <property type="match status" value="1"/>
</dbReference>
<dbReference type="InterPro" id="IPR036890">
    <property type="entry name" value="HATPase_C_sf"/>
</dbReference>
<evidence type="ECO:0000256" key="16">
    <source>
        <dbReference type="SAM" id="Phobius"/>
    </source>
</evidence>
<dbReference type="Pfam" id="PF00672">
    <property type="entry name" value="HAMP"/>
    <property type="match status" value="1"/>
</dbReference>
<feature type="modified residue" description="4-aspartylphosphate" evidence="14">
    <location>
        <position position="970"/>
    </location>
</feature>
<dbReference type="PROSITE" id="PS50109">
    <property type="entry name" value="HIS_KIN"/>
    <property type="match status" value="1"/>
</dbReference>
<evidence type="ECO:0000256" key="12">
    <source>
        <dbReference type="ARBA" id="ARBA00023012"/>
    </source>
</evidence>
<dbReference type="SUPFAM" id="SSF47384">
    <property type="entry name" value="Homodimeric domain of signal transducing histidine kinase"/>
    <property type="match status" value="1"/>
</dbReference>
<evidence type="ECO:0000256" key="13">
    <source>
        <dbReference type="ARBA" id="ARBA00023136"/>
    </source>
</evidence>
<evidence type="ECO:0000259" key="19">
    <source>
        <dbReference type="PROSITE" id="PS50112"/>
    </source>
</evidence>
<dbReference type="SUPFAM" id="SSF55874">
    <property type="entry name" value="ATPase domain of HSP90 chaperone/DNA topoisomerase II/histidine kinase"/>
    <property type="match status" value="1"/>
</dbReference>
<dbReference type="PROSITE" id="PS50113">
    <property type="entry name" value="PAC"/>
    <property type="match status" value="1"/>
</dbReference>
<dbReference type="FunFam" id="3.30.565.10:FF:000010">
    <property type="entry name" value="Sensor histidine kinase RcsC"/>
    <property type="match status" value="1"/>
</dbReference>
<dbReference type="InterPro" id="IPR000700">
    <property type="entry name" value="PAS-assoc_C"/>
</dbReference>
<evidence type="ECO:0000256" key="11">
    <source>
        <dbReference type="ARBA" id="ARBA00022989"/>
    </source>
</evidence>
<dbReference type="CDD" id="cd00082">
    <property type="entry name" value="HisKA"/>
    <property type="match status" value="1"/>
</dbReference>
<dbReference type="SUPFAM" id="SSF55785">
    <property type="entry name" value="PYP-like sensor domain (PAS domain)"/>
    <property type="match status" value="2"/>
</dbReference>
<name>C4XH68_SOLM1</name>
<reference evidence="22 23" key="1">
    <citation type="journal article" date="2009" name="Genome Res.">
        <title>Whole genome sequence of Desulfovibrio magneticus strain RS-1 revealed common gene clusters in magnetotactic bacteria.</title>
        <authorList>
            <person name="Nakazawa H."/>
            <person name="Arakaki A."/>
            <person name="Narita-Yamada S."/>
            <person name="Yashiro I."/>
            <person name="Jinno K."/>
            <person name="Aoki N."/>
            <person name="Tsuruyama A."/>
            <person name="Okamura Y."/>
            <person name="Tanikawa S."/>
            <person name="Fujita N."/>
            <person name="Takeyama H."/>
            <person name="Matsunaga T."/>
        </authorList>
    </citation>
    <scope>NUCLEOTIDE SEQUENCE [LARGE SCALE GENOMIC DNA]</scope>
    <source>
        <strain evidence="23">ATCC 700980 / DSM 13731 / RS-1</strain>
    </source>
</reference>
<feature type="domain" description="PAS" evidence="19">
    <location>
        <begin position="409"/>
        <end position="453"/>
    </location>
</feature>
<dbReference type="Gene3D" id="1.10.287.130">
    <property type="match status" value="1"/>
</dbReference>
<dbReference type="InterPro" id="IPR003661">
    <property type="entry name" value="HisK_dim/P_dom"/>
</dbReference>
<dbReference type="CDD" id="cd16922">
    <property type="entry name" value="HATPase_EvgS-ArcB-TorS-like"/>
    <property type="match status" value="1"/>
</dbReference>
<evidence type="ECO:0000259" key="21">
    <source>
        <dbReference type="PROSITE" id="PS50885"/>
    </source>
</evidence>
<evidence type="ECO:0000256" key="4">
    <source>
        <dbReference type="ARBA" id="ARBA00022475"/>
    </source>
</evidence>
<dbReference type="InterPro" id="IPR003660">
    <property type="entry name" value="HAMP_dom"/>
</dbReference>
<dbReference type="InterPro" id="IPR005467">
    <property type="entry name" value="His_kinase_dom"/>
</dbReference>
<feature type="domain" description="Response regulatory" evidence="18">
    <location>
        <begin position="921"/>
        <end position="1040"/>
    </location>
</feature>
<feature type="transmembrane region" description="Helical" evidence="16">
    <location>
        <begin position="47"/>
        <end position="69"/>
    </location>
</feature>
<evidence type="ECO:0000256" key="5">
    <source>
        <dbReference type="ARBA" id="ARBA00022553"/>
    </source>
</evidence>
<dbReference type="PANTHER" id="PTHR45339">
    <property type="entry name" value="HYBRID SIGNAL TRANSDUCTION HISTIDINE KINASE J"/>
    <property type="match status" value="1"/>
</dbReference>
<protein>
    <recommendedName>
        <fullName evidence="3">histidine kinase</fullName>
        <ecNumber evidence="3">2.7.13.3</ecNumber>
    </recommendedName>
</protein>
<dbReference type="SMART" id="SM00388">
    <property type="entry name" value="HisKA"/>
    <property type="match status" value="1"/>
</dbReference>
<keyword evidence="9" id="KW-0418">Kinase</keyword>
<evidence type="ECO:0000256" key="6">
    <source>
        <dbReference type="ARBA" id="ARBA00022679"/>
    </source>
</evidence>
<dbReference type="HOGENOM" id="CLU_000445_114_21_7"/>
<dbReference type="SMART" id="SM00387">
    <property type="entry name" value="HATPase_c"/>
    <property type="match status" value="1"/>
</dbReference>
<evidence type="ECO:0000256" key="15">
    <source>
        <dbReference type="SAM" id="Coils"/>
    </source>
</evidence>
<dbReference type="GO" id="GO:0005886">
    <property type="term" value="C:plasma membrane"/>
    <property type="evidence" value="ECO:0007669"/>
    <property type="project" value="UniProtKB-SubCell"/>
</dbReference>
<dbReference type="Pfam" id="PF13188">
    <property type="entry name" value="PAS_8"/>
    <property type="match status" value="1"/>
</dbReference>
<dbReference type="InterPro" id="IPR000014">
    <property type="entry name" value="PAS"/>
</dbReference>
<dbReference type="Gene3D" id="3.30.450.20">
    <property type="entry name" value="PAS domain"/>
    <property type="match status" value="3"/>
</dbReference>
<dbReference type="Proteomes" id="UP000009071">
    <property type="component" value="Chromosome"/>
</dbReference>
<comment type="subcellular location">
    <subcellularLocation>
        <location evidence="2">Cell membrane</location>
        <topology evidence="2">Multi-pass membrane protein</topology>
    </subcellularLocation>
</comment>
<dbReference type="InterPro" id="IPR003594">
    <property type="entry name" value="HATPase_dom"/>
</dbReference>
<dbReference type="PROSITE" id="PS50885">
    <property type="entry name" value="HAMP"/>
    <property type="match status" value="1"/>
</dbReference>
<dbReference type="eggNOG" id="COG2205">
    <property type="taxonomic scope" value="Bacteria"/>
</dbReference>
<dbReference type="SUPFAM" id="SSF52172">
    <property type="entry name" value="CheY-like"/>
    <property type="match status" value="1"/>
</dbReference>
<dbReference type="InterPro" id="IPR004358">
    <property type="entry name" value="Sig_transdc_His_kin-like_C"/>
</dbReference>
<dbReference type="CDD" id="cd12914">
    <property type="entry name" value="PDC1_DGC_like"/>
    <property type="match status" value="1"/>
</dbReference>
<dbReference type="AlphaFoldDB" id="C4XH68"/>
<keyword evidence="5 14" id="KW-0597">Phosphoprotein</keyword>
<dbReference type="GO" id="GO:0000155">
    <property type="term" value="F:phosphorelay sensor kinase activity"/>
    <property type="evidence" value="ECO:0007669"/>
    <property type="project" value="InterPro"/>
</dbReference>
<keyword evidence="13 16" id="KW-0472">Membrane</keyword>
<evidence type="ECO:0000313" key="22">
    <source>
        <dbReference type="EMBL" id="BAH73836.1"/>
    </source>
</evidence>
<dbReference type="EC" id="2.7.13.3" evidence="3"/>
<evidence type="ECO:0000256" key="8">
    <source>
        <dbReference type="ARBA" id="ARBA00022741"/>
    </source>
</evidence>
<dbReference type="Pfam" id="PF02518">
    <property type="entry name" value="HATPase_c"/>
    <property type="match status" value="1"/>
</dbReference>
<keyword evidence="11 16" id="KW-1133">Transmembrane helix</keyword>
<dbReference type="STRING" id="573370.DMR_03450"/>
<dbReference type="SMART" id="SM00448">
    <property type="entry name" value="REC"/>
    <property type="match status" value="1"/>
</dbReference>
<accession>C4XH68</accession>
<dbReference type="EMBL" id="AP010904">
    <property type="protein sequence ID" value="BAH73836.1"/>
    <property type="molecule type" value="Genomic_DNA"/>
</dbReference>
<organism evidence="22 23">
    <name type="scientific">Solidesulfovibrio magneticus (strain ATCC 700980 / DSM 13731 / RS-1)</name>
    <name type="common">Desulfovibrio magneticus</name>
    <dbReference type="NCBI Taxonomy" id="573370"/>
    <lineage>
        <taxon>Bacteria</taxon>
        <taxon>Pseudomonadati</taxon>
        <taxon>Thermodesulfobacteriota</taxon>
        <taxon>Desulfovibrionia</taxon>
        <taxon>Desulfovibrionales</taxon>
        <taxon>Desulfovibrionaceae</taxon>
        <taxon>Solidesulfovibrio</taxon>
    </lineage>
</organism>
<proteinExistence type="predicted"/>
<dbReference type="NCBIfam" id="TIGR00229">
    <property type="entry name" value="sensory_box"/>
    <property type="match status" value="2"/>
</dbReference>
<dbReference type="PROSITE" id="PS50110">
    <property type="entry name" value="RESPONSE_REGULATORY"/>
    <property type="match status" value="1"/>
</dbReference>
<keyword evidence="7 16" id="KW-0812">Transmembrane</keyword>
<keyword evidence="6" id="KW-0808">Transferase</keyword>
<dbReference type="InterPro" id="IPR029151">
    <property type="entry name" value="Sensor-like_sf"/>
</dbReference>
<dbReference type="PANTHER" id="PTHR45339:SF3">
    <property type="entry name" value="HISTIDINE KINASE"/>
    <property type="match status" value="1"/>
</dbReference>
<evidence type="ECO:0000313" key="23">
    <source>
        <dbReference type="Proteomes" id="UP000009071"/>
    </source>
</evidence>
<dbReference type="InterPro" id="IPR001610">
    <property type="entry name" value="PAC"/>
</dbReference>
<feature type="domain" description="Histidine kinase" evidence="17">
    <location>
        <begin position="677"/>
        <end position="899"/>
    </location>
</feature>
<dbReference type="Gene3D" id="3.40.50.2300">
    <property type="match status" value="1"/>
</dbReference>
<evidence type="ECO:0000256" key="10">
    <source>
        <dbReference type="ARBA" id="ARBA00022840"/>
    </source>
</evidence>
<evidence type="ECO:0000259" key="20">
    <source>
        <dbReference type="PROSITE" id="PS50113"/>
    </source>
</evidence>
<dbReference type="InterPro" id="IPR011006">
    <property type="entry name" value="CheY-like_superfamily"/>
</dbReference>
<keyword evidence="12" id="KW-0902">Two-component regulatory system</keyword>
<evidence type="ECO:0000256" key="9">
    <source>
        <dbReference type="ARBA" id="ARBA00022777"/>
    </source>
</evidence>
<dbReference type="InterPro" id="IPR001789">
    <property type="entry name" value="Sig_transdc_resp-reg_receiver"/>
</dbReference>
<dbReference type="GO" id="GO:0005524">
    <property type="term" value="F:ATP binding"/>
    <property type="evidence" value="ECO:0007669"/>
    <property type="project" value="UniProtKB-KW"/>
</dbReference>
<dbReference type="SMART" id="SM00086">
    <property type="entry name" value="PAC"/>
    <property type="match status" value="2"/>
</dbReference>
<dbReference type="PRINTS" id="PR00344">
    <property type="entry name" value="BCTRLSENSOR"/>
</dbReference>
<dbReference type="KEGG" id="dma:DMR_03450"/>
<evidence type="ECO:0000256" key="1">
    <source>
        <dbReference type="ARBA" id="ARBA00000085"/>
    </source>
</evidence>
<dbReference type="Pfam" id="PF00072">
    <property type="entry name" value="Response_reg"/>
    <property type="match status" value="1"/>
</dbReference>
<evidence type="ECO:0000256" key="14">
    <source>
        <dbReference type="PROSITE-ProRule" id="PRU00169"/>
    </source>
</evidence>
<dbReference type="Pfam" id="PF13426">
    <property type="entry name" value="PAS_9"/>
    <property type="match status" value="1"/>
</dbReference>
<keyword evidence="4" id="KW-1003">Cell membrane</keyword>
<evidence type="ECO:0000259" key="18">
    <source>
        <dbReference type="PROSITE" id="PS50110"/>
    </source>
</evidence>
<dbReference type="Pfam" id="PF00512">
    <property type="entry name" value="HisKA"/>
    <property type="match status" value="1"/>
</dbReference>
<dbReference type="CDD" id="cd17546">
    <property type="entry name" value="REC_hyHK_CKI1_RcsC-like"/>
    <property type="match status" value="1"/>
</dbReference>
<evidence type="ECO:0000256" key="7">
    <source>
        <dbReference type="ARBA" id="ARBA00022692"/>
    </source>
</evidence>